<evidence type="ECO:0000313" key="10">
    <source>
        <dbReference type="Proteomes" id="UP000260790"/>
    </source>
</evidence>
<sequence length="459" mass="51929">MNLPDEFIEKYTKLLGDEAESFFESFDTEPQKGFRLNPLKSNYQNVALNLEHPVDYSSVGYVGSVSGNSLEHQTGYVYSQDLSAMYVGEVCGPRPGEKILDLCAAPGGKSSHLASLMNNEGLLVSNEINRKRALILAENMERIGARNVIVTNEDPAGLLKTFEQFFDKIVVDAPCSGEGMFRKDHAATKYWHKDYPNECAARQKLILADAMKMLKQGGTLVYSTCTFAPEEDEQIITWLLNEYPYLELVPIKKYSGMDEGRPAFSDGNEELRGCVRLMMHHFKGEGHFIAKLKDMRPVGENVSKKKKGKKKHGKKSAMSSEQVELWQNFAKEFELEGFSLSNLKVLGDHLYLYQESWPDISRLKFIRPGFLLGTFKKKRFEPSYGLALALDPTKCQRKLAVEKEDWQKYVAGNVISLKERPAQGNGWYLLECEDKAFAFGKVVDLTVKNFFPKGLRIFG</sequence>
<reference evidence="9 10" key="1">
    <citation type="submission" date="2018-08" db="EMBL/GenBank/DDBJ databases">
        <title>A genome reference for cultivated species of the human gut microbiota.</title>
        <authorList>
            <person name="Zou Y."/>
            <person name="Xue W."/>
            <person name="Luo G."/>
        </authorList>
    </citation>
    <scope>NUCLEOTIDE SEQUENCE [LARGE SCALE GENOMIC DNA]</scope>
    <source>
        <strain evidence="9 10">TF10-9AT</strain>
    </source>
</reference>
<keyword evidence="5 6" id="KW-0694">RNA-binding</keyword>
<dbReference type="Proteomes" id="UP000260790">
    <property type="component" value="Unassembled WGS sequence"/>
</dbReference>
<dbReference type="PROSITE" id="PS51686">
    <property type="entry name" value="SAM_MT_RSMB_NOP"/>
    <property type="match status" value="1"/>
</dbReference>
<organism evidence="9 10">
    <name type="scientific">Ligilactobacillus ruminis</name>
    <dbReference type="NCBI Taxonomy" id="1623"/>
    <lineage>
        <taxon>Bacteria</taxon>
        <taxon>Bacillati</taxon>
        <taxon>Bacillota</taxon>
        <taxon>Bacilli</taxon>
        <taxon>Lactobacillales</taxon>
        <taxon>Lactobacillaceae</taxon>
        <taxon>Ligilactobacillus</taxon>
    </lineage>
</organism>
<evidence type="ECO:0000256" key="3">
    <source>
        <dbReference type="ARBA" id="ARBA00022679"/>
    </source>
</evidence>
<dbReference type="Gene3D" id="3.40.50.150">
    <property type="entry name" value="Vaccinia Virus protein VP39"/>
    <property type="match status" value="1"/>
</dbReference>
<dbReference type="PANTHER" id="PTHR22807:SF30">
    <property type="entry name" value="28S RRNA (CYTOSINE(4447)-C(5))-METHYLTRANSFERASE-RELATED"/>
    <property type="match status" value="1"/>
</dbReference>
<dbReference type="SUPFAM" id="SSF53335">
    <property type="entry name" value="S-adenosyl-L-methionine-dependent methyltransferases"/>
    <property type="match status" value="1"/>
</dbReference>
<evidence type="ECO:0000256" key="5">
    <source>
        <dbReference type="ARBA" id="ARBA00022884"/>
    </source>
</evidence>
<dbReference type="InterPro" id="IPR031341">
    <property type="entry name" value="Methyltr_RsmF_N"/>
</dbReference>
<proteinExistence type="inferred from homology"/>
<dbReference type="RefSeq" id="WP_117643814.1">
    <property type="nucleotide sequence ID" value="NZ_QSQR01000010.1"/>
</dbReference>
<dbReference type="GO" id="GO:0001510">
    <property type="term" value="P:RNA methylation"/>
    <property type="evidence" value="ECO:0007669"/>
    <property type="project" value="InterPro"/>
</dbReference>
<dbReference type="Gene3D" id="3.30.70.1170">
    <property type="entry name" value="Sun protein, domain 3"/>
    <property type="match status" value="1"/>
</dbReference>
<dbReference type="PRINTS" id="PR02008">
    <property type="entry name" value="RCMTFAMILY"/>
</dbReference>
<dbReference type="Pfam" id="PF01189">
    <property type="entry name" value="Methyltr_RsmB-F"/>
    <property type="match status" value="1"/>
</dbReference>
<dbReference type="PANTHER" id="PTHR22807">
    <property type="entry name" value="NOP2 YEAST -RELATED NOL1/NOP2/FMU SUN DOMAIN-CONTAINING"/>
    <property type="match status" value="1"/>
</dbReference>
<protein>
    <submittedName>
        <fullName evidence="9">RNA methyltransferase</fullName>
    </submittedName>
</protein>
<dbReference type="GO" id="GO:0003723">
    <property type="term" value="F:RNA binding"/>
    <property type="evidence" value="ECO:0007669"/>
    <property type="project" value="UniProtKB-UniRule"/>
</dbReference>
<feature type="binding site" evidence="6">
    <location>
        <position position="172"/>
    </location>
    <ligand>
        <name>S-adenosyl-L-methionine</name>
        <dbReference type="ChEBI" id="CHEBI:59789"/>
    </ligand>
</feature>
<dbReference type="InterPro" id="IPR023267">
    <property type="entry name" value="RCMT"/>
</dbReference>
<keyword evidence="1" id="KW-0963">Cytoplasm</keyword>
<feature type="active site" description="Nucleophile" evidence="6">
    <location>
        <position position="225"/>
    </location>
</feature>
<dbReference type="Pfam" id="PF17126">
    <property type="entry name" value="RsmF_methylt_CI"/>
    <property type="match status" value="1"/>
</dbReference>
<evidence type="ECO:0000256" key="7">
    <source>
        <dbReference type="SAM" id="MobiDB-lite"/>
    </source>
</evidence>
<name>A0A8B2Z9Y3_9LACO</name>
<accession>A0A8B2Z9Y3</accession>
<evidence type="ECO:0000256" key="4">
    <source>
        <dbReference type="ARBA" id="ARBA00022691"/>
    </source>
</evidence>
<dbReference type="InterPro" id="IPR001678">
    <property type="entry name" value="MeTrfase_RsmB-F_NOP2_dom"/>
</dbReference>
<feature type="binding site" evidence="6">
    <location>
        <begin position="103"/>
        <end position="109"/>
    </location>
    <ligand>
        <name>S-adenosyl-L-methionine</name>
        <dbReference type="ChEBI" id="CHEBI:59789"/>
    </ligand>
</feature>
<dbReference type="GO" id="GO:0008173">
    <property type="term" value="F:RNA methyltransferase activity"/>
    <property type="evidence" value="ECO:0007669"/>
    <property type="project" value="InterPro"/>
</dbReference>
<feature type="binding site" evidence="6">
    <location>
        <position position="127"/>
    </location>
    <ligand>
        <name>S-adenosyl-L-methionine</name>
        <dbReference type="ChEBI" id="CHEBI:59789"/>
    </ligand>
</feature>
<dbReference type="AlphaFoldDB" id="A0A8B2Z9Y3"/>
<evidence type="ECO:0000256" key="1">
    <source>
        <dbReference type="ARBA" id="ARBA00022490"/>
    </source>
</evidence>
<dbReference type="InterPro" id="IPR027391">
    <property type="entry name" value="Nol1_Nop2_Fmu_2"/>
</dbReference>
<dbReference type="Gene3D" id="2.30.130.60">
    <property type="match status" value="1"/>
</dbReference>
<dbReference type="InterPro" id="IPR031340">
    <property type="entry name" value="RsmF_methylt_CI"/>
</dbReference>
<dbReference type="CDD" id="cd21147">
    <property type="entry name" value="RsmF_methylt_CTD1"/>
    <property type="match status" value="1"/>
</dbReference>
<keyword evidence="2 6" id="KW-0489">Methyltransferase</keyword>
<evidence type="ECO:0000256" key="2">
    <source>
        <dbReference type="ARBA" id="ARBA00022603"/>
    </source>
</evidence>
<dbReference type="Pfam" id="PF17125">
    <property type="entry name" value="Methyltr_RsmF_N"/>
    <property type="match status" value="1"/>
</dbReference>
<dbReference type="InterPro" id="IPR049560">
    <property type="entry name" value="MeTrfase_RsmB-F_NOP2_cat"/>
</dbReference>
<dbReference type="EMBL" id="QSQR01000010">
    <property type="protein sequence ID" value="RGK45147.1"/>
    <property type="molecule type" value="Genomic_DNA"/>
</dbReference>
<feature type="domain" description="SAM-dependent MTase RsmB/NOP-type" evidence="8">
    <location>
        <begin position="1"/>
        <end position="295"/>
    </location>
</feature>
<evidence type="ECO:0000313" key="9">
    <source>
        <dbReference type="EMBL" id="RGK45147.1"/>
    </source>
</evidence>
<feature type="region of interest" description="Disordered" evidence="7">
    <location>
        <begin position="300"/>
        <end position="319"/>
    </location>
</feature>
<dbReference type="Pfam" id="PF13636">
    <property type="entry name" value="Methyltranf_PUA"/>
    <property type="match status" value="1"/>
</dbReference>
<comment type="similarity">
    <text evidence="6">Belongs to the class I-like SAM-binding methyltransferase superfamily. RsmB/NOP family.</text>
</comment>
<feature type="compositionally biased region" description="Basic residues" evidence="7">
    <location>
        <begin position="304"/>
        <end position="315"/>
    </location>
</feature>
<feature type="binding site" evidence="6">
    <location>
        <position position="154"/>
    </location>
    <ligand>
        <name>S-adenosyl-L-methionine</name>
        <dbReference type="ChEBI" id="CHEBI:59789"/>
    </ligand>
</feature>
<comment type="caution">
    <text evidence="9">The sequence shown here is derived from an EMBL/GenBank/DDBJ whole genome shotgun (WGS) entry which is preliminary data.</text>
</comment>
<evidence type="ECO:0000259" key="8">
    <source>
        <dbReference type="PROSITE" id="PS51686"/>
    </source>
</evidence>
<keyword evidence="4 6" id="KW-0949">S-adenosyl-L-methionine</keyword>
<keyword evidence="3 6" id="KW-0808">Transferase</keyword>
<evidence type="ECO:0000256" key="6">
    <source>
        <dbReference type="PROSITE-ProRule" id="PRU01023"/>
    </source>
</evidence>
<dbReference type="CDD" id="cd02440">
    <property type="entry name" value="AdoMet_MTases"/>
    <property type="match status" value="1"/>
</dbReference>
<gene>
    <name evidence="9" type="ORF">DXD09_08895</name>
</gene>
<dbReference type="InterPro" id="IPR029063">
    <property type="entry name" value="SAM-dependent_MTases_sf"/>
</dbReference>